<keyword evidence="5" id="KW-0256">Endoplasmic reticulum</keyword>
<comment type="caution">
    <text evidence="10">The sequence shown here is derived from an EMBL/GenBank/DDBJ whole genome shotgun (WGS) entry which is preliminary data.</text>
</comment>
<comment type="similarity">
    <text evidence="3">Belongs to the FMO family.</text>
</comment>
<dbReference type="EMBL" id="JAATJV010430051">
    <property type="protein sequence ID" value="MBZ3889323.1"/>
    <property type="molecule type" value="Genomic_DNA"/>
</dbReference>
<dbReference type="InterPro" id="IPR000960">
    <property type="entry name" value="Flavin_mOase"/>
</dbReference>
<protein>
    <submittedName>
        <fullName evidence="10">Dimethylaniline monooxygenase [N-oxide-forming] 5</fullName>
    </submittedName>
</protein>
<keyword evidence="6" id="KW-0274">FAD</keyword>
<dbReference type="GO" id="GO:0005789">
    <property type="term" value="C:endoplasmic reticulum membrane"/>
    <property type="evidence" value="ECO:0007669"/>
    <property type="project" value="UniProtKB-SubCell"/>
</dbReference>
<keyword evidence="7" id="KW-0521">NADP</keyword>
<sequence length="178" mass="19985">LTSFPLLSAPSSSCRQGIRDPLAIFCLSQDGLQVYLTYVSPLRRQQFIQAKLDPLCMLLCFQTTVYSAKKRPDFSTSGQWEVVTECNGKKEVNVFDGVMLCTVHHPNAHLPLESFPGIEKFKGQYFHSRDYKNPEALAEKRVFIIIGNSGGDLAVEISYTVKQAELQGCWTTQVFKGK</sequence>
<dbReference type="PANTHER" id="PTHR23023">
    <property type="entry name" value="DIMETHYLANILINE MONOOXYGENASE"/>
    <property type="match status" value="1"/>
</dbReference>
<comment type="subcellular location">
    <subcellularLocation>
        <location evidence="2">Endoplasmic reticulum membrane</location>
    </subcellularLocation>
</comment>
<dbReference type="AlphaFoldDB" id="A0AA41NF74"/>
<evidence type="ECO:0000313" key="10">
    <source>
        <dbReference type="EMBL" id="MBZ3889323.1"/>
    </source>
</evidence>
<dbReference type="GO" id="GO:0050660">
    <property type="term" value="F:flavin adenine dinucleotide binding"/>
    <property type="evidence" value="ECO:0007669"/>
    <property type="project" value="InterPro"/>
</dbReference>
<evidence type="ECO:0000256" key="1">
    <source>
        <dbReference type="ARBA" id="ARBA00001974"/>
    </source>
</evidence>
<dbReference type="InterPro" id="IPR036188">
    <property type="entry name" value="FAD/NAD-bd_sf"/>
</dbReference>
<dbReference type="GO" id="GO:0050661">
    <property type="term" value="F:NADP binding"/>
    <property type="evidence" value="ECO:0007669"/>
    <property type="project" value="InterPro"/>
</dbReference>
<evidence type="ECO:0000256" key="3">
    <source>
        <dbReference type="ARBA" id="ARBA00009183"/>
    </source>
</evidence>
<evidence type="ECO:0000256" key="6">
    <source>
        <dbReference type="ARBA" id="ARBA00022827"/>
    </source>
</evidence>
<proteinExistence type="inferred from homology"/>
<dbReference type="SUPFAM" id="SSF51905">
    <property type="entry name" value="FAD/NAD(P)-binding domain"/>
    <property type="match status" value="1"/>
</dbReference>
<keyword evidence="9 10" id="KW-0503">Monooxygenase</keyword>
<dbReference type="InterPro" id="IPR050346">
    <property type="entry name" value="FMO-like"/>
</dbReference>
<name>A0AA41NF74_SCICA</name>
<evidence type="ECO:0000256" key="7">
    <source>
        <dbReference type="ARBA" id="ARBA00022857"/>
    </source>
</evidence>
<dbReference type="Proteomes" id="UP001166674">
    <property type="component" value="Unassembled WGS sequence"/>
</dbReference>
<dbReference type="Pfam" id="PF00743">
    <property type="entry name" value="FMO-like"/>
    <property type="match status" value="1"/>
</dbReference>
<reference evidence="10" key="1">
    <citation type="submission" date="2020-03" db="EMBL/GenBank/DDBJ databases">
        <title>Studies in the Genomics of Life Span.</title>
        <authorList>
            <person name="Glass D."/>
        </authorList>
    </citation>
    <scope>NUCLEOTIDE SEQUENCE</scope>
    <source>
        <strain evidence="10">SUZIE</strain>
        <tissue evidence="10">Muscle</tissue>
    </source>
</reference>
<dbReference type="PRINTS" id="PR00370">
    <property type="entry name" value="FMOXYGENASE"/>
</dbReference>
<dbReference type="Gene3D" id="3.50.50.60">
    <property type="entry name" value="FAD/NAD(P)-binding domain"/>
    <property type="match status" value="1"/>
</dbReference>
<organism evidence="10 11">
    <name type="scientific">Sciurus carolinensis</name>
    <name type="common">Eastern gray squirrel</name>
    <dbReference type="NCBI Taxonomy" id="30640"/>
    <lineage>
        <taxon>Eukaryota</taxon>
        <taxon>Metazoa</taxon>
        <taxon>Chordata</taxon>
        <taxon>Craniata</taxon>
        <taxon>Vertebrata</taxon>
        <taxon>Euteleostomi</taxon>
        <taxon>Mammalia</taxon>
        <taxon>Eutheria</taxon>
        <taxon>Euarchontoglires</taxon>
        <taxon>Glires</taxon>
        <taxon>Rodentia</taxon>
        <taxon>Sciuromorpha</taxon>
        <taxon>Sciuridae</taxon>
        <taxon>Sciurinae</taxon>
        <taxon>Sciurini</taxon>
        <taxon>Sciurus</taxon>
    </lineage>
</organism>
<dbReference type="GO" id="GO:0004499">
    <property type="term" value="F:N,N-dimethylaniline monooxygenase activity"/>
    <property type="evidence" value="ECO:0007669"/>
    <property type="project" value="InterPro"/>
</dbReference>
<keyword evidence="11" id="KW-1185">Reference proteome</keyword>
<evidence type="ECO:0000256" key="5">
    <source>
        <dbReference type="ARBA" id="ARBA00022824"/>
    </source>
</evidence>
<evidence type="ECO:0000256" key="2">
    <source>
        <dbReference type="ARBA" id="ARBA00004586"/>
    </source>
</evidence>
<keyword evidence="8" id="KW-0560">Oxidoreductase</keyword>
<dbReference type="InterPro" id="IPR020946">
    <property type="entry name" value="Flavin_mOase-like"/>
</dbReference>
<keyword evidence="4" id="KW-0285">Flavoprotein</keyword>
<evidence type="ECO:0000256" key="4">
    <source>
        <dbReference type="ARBA" id="ARBA00022630"/>
    </source>
</evidence>
<feature type="non-terminal residue" evidence="10">
    <location>
        <position position="1"/>
    </location>
</feature>
<comment type="cofactor">
    <cofactor evidence="1">
        <name>FAD</name>
        <dbReference type="ChEBI" id="CHEBI:57692"/>
    </cofactor>
</comment>
<evidence type="ECO:0000313" key="11">
    <source>
        <dbReference type="Proteomes" id="UP001166674"/>
    </source>
</evidence>
<accession>A0AA41NF74</accession>
<gene>
    <name evidence="10" type="ORF">SUZIE_202380</name>
</gene>
<evidence type="ECO:0000256" key="9">
    <source>
        <dbReference type="ARBA" id="ARBA00023033"/>
    </source>
</evidence>
<evidence type="ECO:0000256" key="8">
    <source>
        <dbReference type="ARBA" id="ARBA00023002"/>
    </source>
</evidence>